<reference evidence="2" key="2">
    <citation type="journal article" date="2007" name="Science">
        <title>Draft genome sequence of the sexually transmitted pathogen Trichomonas vaginalis.</title>
        <authorList>
            <person name="Carlton J.M."/>
            <person name="Hirt R.P."/>
            <person name="Silva J.C."/>
            <person name="Delcher A.L."/>
            <person name="Schatz M."/>
            <person name="Zhao Q."/>
            <person name="Wortman J.R."/>
            <person name="Bidwell S.L."/>
            <person name="Alsmark U.C.M."/>
            <person name="Besteiro S."/>
            <person name="Sicheritz-Ponten T."/>
            <person name="Noel C.J."/>
            <person name="Dacks J.B."/>
            <person name="Foster P.G."/>
            <person name="Simillion C."/>
            <person name="Van de Peer Y."/>
            <person name="Miranda-Saavedra D."/>
            <person name="Barton G.J."/>
            <person name="Westrop G.D."/>
            <person name="Mueller S."/>
            <person name="Dessi D."/>
            <person name="Fiori P.L."/>
            <person name="Ren Q."/>
            <person name="Paulsen I."/>
            <person name="Zhang H."/>
            <person name="Bastida-Corcuera F.D."/>
            <person name="Simoes-Barbosa A."/>
            <person name="Brown M.T."/>
            <person name="Hayes R.D."/>
            <person name="Mukherjee M."/>
            <person name="Okumura C.Y."/>
            <person name="Schneider R."/>
            <person name="Smith A.J."/>
            <person name="Vanacova S."/>
            <person name="Villalvazo M."/>
            <person name="Haas B.J."/>
            <person name="Pertea M."/>
            <person name="Feldblyum T.V."/>
            <person name="Utterback T.R."/>
            <person name="Shu C.L."/>
            <person name="Osoegawa K."/>
            <person name="de Jong P.J."/>
            <person name="Hrdy I."/>
            <person name="Horvathova L."/>
            <person name="Zubacova Z."/>
            <person name="Dolezal P."/>
            <person name="Malik S.B."/>
            <person name="Logsdon J.M. Jr."/>
            <person name="Henze K."/>
            <person name="Gupta A."/>
            <person name="Wang C.C."/>
            <person name="Dunne R.L."/>
            <person name="Upcroft J.A."/>
            <person name="Upcroft P."/>
            <person name="White O."/>
            <person name="Salzberg S.L."/>
            <person name="Tang P."/>
            <person name="Chiu C.-H."/>
            <person name="Lee Y.-S."/>
            <person name="Embley T.M."/>
            <person name="Coombs G.H."/>
            <person name="Mottram J.C."/>
            <person name="Tachezy J."/>
            <person name="Fraser-Liggett C.M."/>
            <person name="Johnson P.J."/>
        </authorList>
    </citation>
    <scope>NUCLEOTIDE SEQUENCE [LARGE SCALE GENOMIC DNA]</scope>
    <source>
        <strain evidence="2">G3</strain>
    </source>
</reference>
<feature type="transmembrane region" description="Helical" evidence="1">
    <location>
        <begin position="86"/>
        <end position="108"/>
    </location>
</feature>
<evidence type="ECO:0000313" key="2">
    <source>
        <dbReference type="EMBL" id="EAY00950.1"/>
    </source>
</evidence>
<dbReference type="AlphaFoldDB" id="A2F2D1"/>
<feature type="transmembrane region" description="Helical" evidence="1">
    <location>
        <begin position="264"/>
        <end position="283"/>
    </location>
</feature>
<gene>
    <name evidence="2" type="ORF">TVAG_493230</name>
</gene>
<name>A2F2D1_TRIV3</name>
<dbReference type="InParanoid" id="A2F2D1"/>
<keyword evidence="3" id="KW-1185">Reference proteome</keyword>
<accession>A2F2D1</accession>
<feature type="transmembrane region" description="Helical" evidence="1">
    <location>
        <begin position="173"/>
        <end position="195"/>
    </location>
</feature>
<proteinExistence type="predicted"/>
<feature type="transmembrane region" description="Helical" evidence="1">
    <location>
        <begin position="295"/>
        <end position="319"/>
    </location>
</feature>
<organism evidence="2 3">
    <name type="scientific">Trichomonas vaginalis (strain ATCC PRA-98 / G3)</name>
    <dbReference type="NCBI Taxonomy" id="412133"/>
    <lineage>
        <taxon>Eukaryota</taxon>
        <taxon>Metamonada</taxon>
        <taxon>Parabasalia</taxon>
        <taxon>Trichomonadida</taxon>
        <taxon>Trichomonadidae</taxon>
        <taxon>Trichomonas</taxon>
    </lineage>
</organism>
<sequence length="742" mass="85683">MDDPKSQAEDTPQIVIPKWVLYVYTGFVVITVIITYLTSLFMVYCVLSDIIFQITLFFVRITALFEETTLINVDNTHETLYNQLRLVVQICWCLYSFSIVALIVHLILRLLSSFFKTMWVSLSQDNVQKTITSIFKNPLVNKRKAWVFHIGFVVYFVLMLICIAVEYLTMKQIIYAASFIIIFFWPILSGIFTLFNDSWRVLIARLRGRYSKYTFEPSKPNPNPAFPMDLIDPARLRDQVEFTNFIIDDRTNVYLTEGHYAKKIFSLLHVVALFISICIRIYLMSRPDLDYKWSGLIIIAFYIYGIPFIMFCNIFSTFLPKDAFTDETLDVSLSGSAKKSFDKGNIQLMFYISMLLYVVIFIALIVLSVFILIWERPEEKYKYKFFTNSSLMKARWTIVPPTTSTCSIDIKGMTFSQLSALPMLSYFTTKDKKNLSTEDRDIYEHNKNVILNIAFASLRERKVTEYHDDQLADGIHIRDQKLHIFVIHGMRSAIDWVLLFEQLIQDKFAMIVSGLIPFYSIAASLFRVPLIWAGKLFAEATGCQFLSVEKAHRIEQQIINNAIPKADKWHEYTNVAVGHLTGGYFAKYLGSFNQGSDRNGTRSACPFYLKAVNVSARPNITAIGFDALPYTEFQLEINQTLDPKTGMSVNVHSADFFWGHSEAKIKTNFQRNKYTTKIPDALHNFCHSVAMCSNNRFEIDFCWTQLGNTTWNLILNSYGRYMEESKNVTISAFTNKDTDLVP</sequence>
<feature type="transmembrane region" description="Helical" evidence="1">
    <location>
        <begin position="21"/>
        <end position="44"/>
    </location>
</feature>
<dbReference type="RefSeq" id="XP_001330035.1">
    <property type="nucleotide sequence ID" value="XM_001330000.1"/>
</dbReference>
<keyword evidence="1" id="KW-0812">Transmembrane</keyword>
<dbReference type="EMBL" id="DS113584">
    <property type="protein sequence ID" value="EAY00950.1"/>
    <property type="molecule type" value="Genomic_DNA"/>
</dbReference>
<feature type="transmembrane region" description="Helical" evidence="1">
    <location>
        <begin position="348"/>
        <end position="374"/>
    </location>
</feature>
<evidence type="ECO:0000256" key="1">
    <source>
        <dbReference type="SAM" id="Phobius"/>
    </source>
</evidence>
<keyword evidence="1" id="KW-1133">Transmembrane helix</keyword>
<feature type="transmembrane region" description="Helical" evidence="1">
    <location>
        <begin position="146"/>
        <end position="168"/>
    </location>
</feature>
<protein>
    <submittedName>
        <fullName evidence="2">Uncharacterized protein</fullName>
    </submittedName>
</protein>
<evidence type="ECO:0000313" key="3">
    <source>
        <dbReference type="Proteomes" id="UP000001542"/>
    </source>
</evidence>
<reference evidence="2" key="1">
    <citation type="submission" date="2006-10" db="EMBL/GenBank/DDBJ databases">
        <authorList>
            <person name="Amadeo P."/>
            <person name="Zhao Q."/>
            <person name="Wortman J."/>
            <person name="Fraser-Liggett C."/>
            <person name="Carlton J."/>
        </authorList>
    </citation>
    <scope>NUCLEOTIDE SEQUENCE</scope>
    <source>
        <strain evidence="2">G3</strain>
    </source>
</reference>
<dbReference type="Proteomes" id="UP000001542">
    <property type="component" value="Unassembled WGS sequence"/>
</dbReference>
<feature type="transmembrane region" description="Helical" evidence="1">
    <location>
        <begin position="50"/>
        <end position="65"/>
    </location>
</feature>
<dbReference type="VEuPathDB" id="TrichDB:TVAG_493230"/>
<dbReference type="VEuPathDB" id="TrichDB:TVAGG3_0232960"/>
<dbReference type="SMR" id="A2F2D1"/>
<keyword evidence="1" id="KW-0472">Membrane</keyword>
<dbReference type="KEGG" id="tva:4758773"/>